<evidence type="ECO:0000256" key="3">
    <source>
        <dbReference type="ARBA" id="ARBA00022729"/>
    </source>
</evidence>
<feature type="domain" description="RagB/SusD" evidence="6">
    <location>
        <begin position="334"/>
        <end position="448"/>
    </location>
</feature>
<evidence type="ECO:0000256" key="5">
    <source>
        <dbReference type="ARBA" id="ARBA00023237"/>
    </source>
</evidence>
<protein>
    <submittedName>
        <fullName evidence="8">SusD family protein</fullName>
    </submittedName>
</protein>
<name>A0A1N6K4B0_9BACT</name>
<evidence type="ECO:0000313" key="9">
    <source>
        <dbReference type="Proteomes" id="UP000185003"/>
    </source>
</evidence>
<dbReference type="EMBL" id="FSRA01000002">
    <property type="protein sequence ID" value="SIO51432.1"/>
    <property type="molecule type" value="Genomic_DNA"/>
</dbReference>
<accession>A0A1N6K4B0</accession>
<dbReference type="PROSITE" id="PS51257">
    <property type="entry name" value="PROKAR_LIPOPROTEIN"/>
    <property type="match status" value="1"/>
</dbReference>
<dbReference type="OrthoDB" id="1097962at2"/>
<keyword evidence="5" id="KW-0998">Cell outer membrane</keyword>
<sequence length="482" mass="55445">MKKHLLYTILLAALFSATSCKKWLSVQPRDKVSEQKLFDTEQGFYNALNSVYLDMNLKDTYGGQMSMEMIEVLGQQYNILSDHRLQAINNYNFTHDSAKARIAMAWRGNYTRIANVNKILAVIDDHKHIFSNADNYSNVKGESFALRAFLHFDILRLFGPIYAVDSLKKSIPYVDDFTSKFQELLPANIVIDKVLKDLDSAELYLRKDPIITGGPMFSGNPDGGSQFWRFRTLRMNYYAAIAMKARVHLYRRNKAAALENAKTVIAAQEGRFPWINKDYILTNKINPNRIFHTEILFGLHDIKLADKQKNYFDPVLEARNILAPLPARLTATYENNNTADYRNNVAIWAIPGNGIKDYRCFFKFSDIEHKDSLYRNIIPLIRISEMYYIAAETETDKTLAFGYLNTVRKNRGLLDVPLTAVIATEIRNEYKREFYGEGQLFFYYKRLNTTSIPSGNSSTANVAMTAGKYCPPLPDDEIRYRD</sequence>
<keyword evidence="4" id="KW-0472">Membrane</keyword>
<dbReference type="InterPro" id="IPR011990">
    <property type="entry name" value="TPR-like_helical_dom_sf"/>
</dbReference>
<dbReference type="STRING" id="536979.SAMN04488055_5055"/>
<dbReference type="Proteomes" id="UP000185003">
    <property type="component" value="Unassembled WGS sequence"/>
</dbReference>
<evidence type="ECO:0000313" key="8">
    <source>
        <dbReference type="EMBL" id="SIO51432.1"/>
    </source>
</evidence>
<reference evidence="8 9" key="1">
    <citation type="submission" date="2016-11" db="EMBL/GenBank/DDBJ databases">
        <authorList>
            <person name="Jaros S."/>
            <person name="Januszkiewicz K."/>
            <person name="Wedrychowicz H."/>
        </authorList>
    </citation>
    <scope>NUCLEOTIDE SEQUENCE [LARGE SCALE GENOMIC DNA]</scope>
    <source>
        <strain evidence="8 9">DSM 24787</strain>
    </source>
</reference>
<gene>
    <name evidence="8" type="ORF">SAMN04488055_5055</name>
</gene>
<dbReference type="Pfam" id="PF14322">
    <property type="entry name" value="SusD-like_3"/>
    <property type="match status" value="1"/>
</dbReference>
<dbReference type="InterPro" id="IPR033985">
    <property type="entry name" value="SusD-like_N"/>
</dbReference>
<comment type="subcellular location">
    <subcellularLocation>
        <location evidence="1">Cell outer membrane</location>
    </subcellularLocation>
</comment>
<evidence type="ECO:0000256" key="2">
    <source>
        <dbReference type="ARBA" id="ARBA00006275"/>
    </source>
</evidence>
<evidence type="ECO:0000259" key="7">
    <source>
        <dbReference type="Pfam" id="PF14322"/>
    </source>
</evidence>
<feature type="domain" description="SusD-like N-terminal" evidence="7">
    <location>
        <begin position="23"/>
        <end position="203"/>
    </location>
</feature>
<keyword evidence="3" id="KW-0732">Signal</keyword>
<evidence type="ECO:0000256" key="4">
    <source>
        <dbReference type="ARBA" id="ARBA00023136"/>
    </source>
</evidence>
<dbReference type="Pfam" id="PF07980">
    <property type="entry name" value="SusD_RagB"/>
    <property type="match status" value="1"/>
</dbReference>
<comment type="similarity">
    <text evidence="2">Belongs to the SusD family.</text>
</comment>
<dbReference type="SUPFAM" id="SSF48452">
    <property type="entry name" value="TPR-like"/>
    <property type="match status" value="1"/>
</dbReference>
<proteinExistence type="inferred from homology"/>
<evidence type="ECO:0000259" key="6">
    <source>
        <dbReference type="Pfam" id="PF07980"/>
    </source>
</evidence>
<dbReference type="RefSeq" id="WP_074242323.1">
    <property type="nucleotide sequence ID" value="NZ_FSRA01000002.1"/>
</dbReference>
<dbReference type="AlphaFoldDB" id="A0A1N6K4B0"/>
<organism evidence="8 9">
    <name type="scientific">Chitinophaga niabensis</name>
    <dbReference type="NCBI Taxonomy" id="536979"/>
    <lineage>
        <taxon>Bacteria</taxon>
        <taxon>Pseudomonadati</taxon>
        <taxon>Bacteroidota</taxon>
        <taxon>Chitinophagia</taxon>
        <taxon>Chitinophagales</taxon>
        <taxon>Chitinophagaceae</taxon>
        <taxon>Chitinophaga</taxon>
    </lineage>
</organism>
<dbReference type="InterPro" id="IPR012944">
    <property type="entry name" value="SusD_RagB_dom"/>
</dbReference>
<evidence type="ECO:0000256" key="1">
    <source>
        <dbReference type="ARBA" id="ARBA00004442"/>
    </source>
</evidence>
<keyword evidence="9" id="KW-1185">Reference proteome</keyword>
<dbReference type="GO" id="GO:0009279">
    <property type="term" value="C:cell outer membrane"/>
    <property type="evidence" value="ECO:0007669"/>
    <property type="project" value="UniProtKB-SubCell"/>
</dbReference>
<dbReference type="Gene3D" id="1.25.40.390">
    <property type="match status" value="1"/>
</dbReference>